<evidence type="ECO:0000256" key="2">
    <source>
        <dbReference type="SAM" id="SignalP"/>
    </source>
</evidence>
<protein>
    <recommendedName>
        <fullName evidence="5">PEP-CTERM protein-sorting domain-containing protein</fullName>
    </recommendedName>
</protein>
<sequence length="246" mass="25773">MKKIFTLLLMAVFGSLQGQVVIGFDNLRADLSTGVINGLDATDPNVTIGLDATGNDLLYSFSFANQDLDDGGLSNDTLTWDLRVEGWIGSTFSLVGDGTSSVTALGTTADVGAVNDEFGLQGNTSGTDTTARYLQPGDTLRFTIENVVLSTDISASIAFDGFDAAWFTTGDYILGTGSNLPILSAGANGGASIPGTPEVFVLTATTINDRIRDLDGQFTVTAVPEPSVFALISGFFAVTFVALRRR</sequence>
<dbReference type="Proteomes" id="UP000478417">
    <property type="component" value="Unassembled WGS sequence"/>
</dbReference>
<keyword evidence="1" id="KW-0472">Membrane</keyword>
<feature type="signal peptide" evidence="2">
    <location>
        <begin position="1"/>
        <end position="18"/>
    </location>
</feature>
<proteinExistence type="predicted"/>
<evidence type="ECO:0008006" key="5">
    <source>
        <dbReference type="Google" id="ProtNLM"/>
    </source>
</evidence>
<name>A0A6B2LZB4_9BACT</name>
<keyword evidence="4" id="KW-1185">Reference proteome</keyword>
<dbReference type="RefSeq" id="WP_163963629.1">
    <property type="nucleotide sequence ID" value="NZ_JAAGNX010000002.1"/>
</dbReference>
<comment type="caution">
    <text evidence="3">The sequence shown here is derived from an EMBL/GenBank/DDBJ whole genome shotgun (WGS) entry which is preliminary data.</text>
</comment>
<evidence type="ECO:0000313" key="4">
    <source>
        <dbReference type="Proteomes" id="UP000478417"/>
    </source>
</evidence>
<evidence type="ECO:0000256" key="1">
    <source>
        <dbReference type="SAM" id="Phobius"/>
    </source>
</evidence>
<evidence type="ECO:0000313" key="3">
    <source>
        <dbReference type="EMBL" id="NDV62061.1"/>
    </source>
</evidence>
<dbReference type="EMBL" id="JAAGNX010000002">
    <property type="protein sequence ID" value="NDV62061.1"/>
    <property type="molecule type" value="Genomic_DNA"/>
</dbReference>
<keyword evidence="1" id="KW-1133">Transmembrane helix</keyword>
<reference evidence="3 4" key="1">
    <citation type="submission" date="2020-02" db="EMBL/GenBank/DDBJ databases">
        <title>Albibacoteraceae fam. nov., the first described family within the subdivision 4 Verrucomicrobia.</title>
        <authorList>
            <person name="Xi F."/>
        </authorList>
    </citation>
    <scope>NUCLEOTIDE SEQUENCE [LARGE SCALE GENOMIC DNA]</scope>
    <source>
        <strain evidence="3 4">CK1056</strain>
    </source>
</reference>
<organism evidence="3 4">
    <name type="scientific">Oceanipulchritudo coccoides</name>
    <dbReference type="NCBI Taxonomy" id="2706888"/>
    <lineage>
        <taxon>Bacteria</taxon>
        <taxon>Pseudomonadati</taxon>
        <taxon>Verrucomicrobiota</taxon>
        <taxon>Opitutia</taxon>
        <taxon>Puniceicoccales</taxon>
        <taxon>Oceanipulchritudinaceae</taxon>
        <taxon>Oceanipulchritudo</taxon>
    </lineage>
</organism>
<accession>A0A6B2LZB4</accession>
<dbReference type="AlphaFoldDB" id="A0A6B2LZB4"/>
<feature type="chain" id="PRO_5025346403" description="PEP-CTERM protein-sorting domain-containing protein" evidence="2">
    <location>
        <begin position="19"/>
        <end position="246"/>
    </location>
</feature>
<feature type="transmembrane region" description="Helical" evidence="1">
    <location>
        <begin position="227"/>
        <end position="243"/>
    </location>
</feature>
<gene>
    <name evidence="3" type="ORF">G0Q06_06350</name>
</gene>
<keyword evidence="2" id="KW-0732">Signal</keyword>
<keyword evidence="1" id="KW-0812">Transmembrane</keyword>